<gene>
    <name evidence="1" type="ORF">GH741_12985</name>
</gene>
<comment type="caution">
    <text evidence="1">The sequence shown here is derived from an EMBL/GenBank/DDBJ whole genome shotgun (WGS) entry which is preliminary data.</text>
</comment>
<dbReference type="RefSeq" id="WP_153737219.1">
    <property type="nucleotide sequence ID" value="NZ_WJNG01000010.1"/>
</dbReference>
<dbReference type="AlphaFoldDB" id="A0A6A8DGC1"/>
<accession>A0A6A8DGC1</accession>
<evidence type="ECO:0000313" key="2">
    <source>
        <dbReference type="Proteomes" id="UP000799092"/>
    </source>
</evidence>
<dbReference type="Proteomes" id="UP000799092">
    <property type="component" value="Unassembled WGS sequence"/>
</dbReference>
<keyword evidence="2" id="KW-1185">Reference proteome</keyword>
<proteinExistence type="predicted"/>
<evidence type="ECO:0000313" key="1">
    <source>
        <dbReference type="EMBL" id="MRH43596.1"/>
    </source>
</evidence>
<dbReference type="EMBL" id="WJNG01000010">
    <property type="protein sequence ID" value="MRH43596.1"/>
    <property type="molecule type" value="Genomic_DNA"/>
</dbReference>
<name>A0A6A8DGC1_9BACI</name>
<organism evidence="1 2">
    <name type="scientific">Aquibacillus halophilus</name>
    <dbReference type="NCBI Taxonomy" id="930132"/>
    <lineage>
        <taxon>Bacteria</taxon>
        <taxon>Bacillati</taxon>
        <taxon>Bacillota</taxon>
        <taxon>Bacilli</taxon>
        <taxon>Bacillales</taxon>
        <taxon>Bacillaceae</taxon>
        <taxon>Aquibacillus</taxon>
    </lineage>
</organism>
<protein>
    <submittedName>
        <fullName evidence="1">Uncharacterized protein</fullName>
    </submittedName>
</protein>
<sequence>MAPIRLRQNKDQTPTTLCECVISIGSLGLGFGGSLRSDLNTEYSQLITRVGKFSADTVTIAINNK</sequence>
<reference evidence="1" key="1">
    <citation type="submission" date="2019-11" db="EMBL/GenBank/DDBJ databases">
        <authorList>
            <person name="Li J."/>
        </authorList>
    </citation>
    <scope>NUCLEOTIDE SEQUENCE</scope>
    <source>
        <strain evidence="1">B6B</strain>
    </source>
</reference>